<accession>E0NPR2</accession>
<organism evidence="9 10">
    <name type="scientific">Hoylesella marshii DSM 16973 = JCM 13450</name>
    <dbReference type="NCBI Taxonomy" id="862515"/>
    <lineage>
        <taxon>Bacteria</taxon>
        <taxon>Pseudomonadati</taxon>
        <taxon>Bacteroidota</taxon>
        <taxon>Bacteroidia</taxon>
        <taxon>Bacteroidales</taxon>
        <taxon>Prevotellaceae</taxon>
        <taxon>Hoylesella</taxon>
    </lineage>
</organism>
<dbReference type="Pfam" id="PF01346">
    <property type="entry name" value="FKBP_N"/>
    <property type="match status" value="1"/>
</dbReference>
<sequence>MKKIILLALVLTAGASLSGAFADKKKNKKVNQTATAEPIQLLSCSDSLSYAAGMAQTNGLIPYITQQLRVDTAYMQDFMHGLMMGTKTVEDPAARARFVGLQIGNMIVERMIPSISEQLKDSPDSLNAELFKKGFLASLKKDTLFYTQEAAEHFFQDRMAADKAAKSEKQYGANRRAGEEFLAENGKKEGVVTLPSGLQYKVIVKGEGEIPRDTSKVIVKYEGKTVDGKIFDSSYTRTDPTNTFQANRLIKGWTEALTRMPVGSTWELFIPYQLAYGESGSGEIKPYSALIFKVELIGIEKPAEKEKVQVQQKTAKKTTKKRK</sequence>
<evidence type="ECO:0000256" key="3">
    <source>
        <dbReference type="ARBA" id="ARBA00013194"/>
    </source>
</evidence>
<comment type="caution">
    <text evidence="9">The sequence shown here is derived from an EMBL/GenBank/DDBJ whole genome shotgun (WGS) entry which is preliminary data.</text>
</comment>
<dbReference type="STRING" id="862515.HMPREF0658_0163"/>
<keyword evidence="7" id="KW-0732">Signal</keyword>
<dbReference type="Gene3D" id="1.10.287.460">
    <property type="entry name" value="Peptidyl-prolyl cis-trans isomerase, FKBP-type, N-terminal domain"/>
    <property type="match status" value="1"/>
</dbReference>
<reference evidence="9" key="1">
    <citation type="submission" date="2010-07" db="EMBL/GenBank/DDBJ databases">
        <authorList>
            <person name="Muzny D."/>
            <person name="Qin X."/>
            <person name="Deng J."/>
            <person name="Jiang H."/>
            <person name="Liu Y."/>
            <person name="Qu J."/>
            <person name="Song X.-Z."/>
            <person name="Zhang L."/>
            <person name="Thornton R."/>
            <person name="Coyle M."/>
            <person name="Francisco L."/>
            <person name="Jackson L."/>
            <person name="Javaid M."/>
            <person name="Korchina V."/>
            <person name="Kovar C."/>
            <person name="Mata R."/>
            <person name="Mathew T."/>
            <person name="Ngo R."/>
            <person name="Nguyen L."/>
            <person name="Nguyen N."/>
            <person name="Okwuonu G."/>
            <person name="Ongeri F."/>
            <person name="Pham C."/>
            <person name="Simmons D."/>
            <person name="Wilczek-Boney K."/>
            <person name="Hale W."/>
            <person name="Jakkamsetti A."/>
            <person name="Pham P."/>
            <person name="Ruth R."/>
            <person name="San Lucas F."/>
            <person name="Warren J."/>
            <person name="Zhang J."/>
            <person name="Zhao Z."/>
            <person name="Zhou C."/>
            <person name="Zhu D."/>
            <person name="Lee S."/>
            <person name="Bess C."/>
            <person name="Blankenburg K."/>
            <person name="Forbes L."/>
            <person name="Fu Q."/>
            <person name="Gubbala S."/>
            <person name="Hirani K."/>
            <person name="Jayaseelan J.C."/>
            <person name="Lara F."/>
            <person name="Munidasa M."/>
            <person name="Palculict T."/>
            <person name="Patil S."/>
            <person name="Pu L.-L."/>
            <person name="Saada N."/>
            <person name="Tang L."/>
            <person name="Weissenberger G."/>
            <person name="Zhu Y."/>
            <person name="Hemphill L."/>
            <person name="Shang Y."/>
            <person name="Youmans B."/>
            <person name="Ayvaz T."/>
            <person name="Ross M."/>
            <person name="Santibanez J."/>
            <person name="Aqrawi P."/>
            <person name="Gross S."/>
            <person name="Joshi V."/>
            <person name="Fowler G."/>
            <person name="Nazareth L."/>
            <person name="Reid J."/>
            <person name="Worley K."/>
            <person name="Petrosino J."/>
            <person name="Highlander S."/>
            <person name="Gibbs R."/>
        </authorList>
    </citation>
    <scope>NUCLEOTIDE SEQUENCE [LARGE SCALE GENOMIC DNA]</scope>
    <source>
        <strain evidence="9">DSM 16973</strain>
    </source>
</reference>
<dbReference type="SUPFAM" id="SSF54534">
    <property type="entry name" value="FKBP-like"/>
    <property type="match status" value="1"/>
</dbReference>
<dbReference type="InterPro" id="IPR001179">
    <property type="entry name" value="PPIase_FKBP_dom"/>
</dbReference>
<dbReference type="Gene3D" id="3.10.50.40">
    <property type="match status" value="1"/>
</dbReference>
<dbReference type="EC" id="5.2.1.8" evidence="3 6"/>
<dbReference type="RefSeq" id="WP_006947844.1">
    <property type="nucleotide sequence ID" value="NZ_GL397214.1"/>
</dbReference>
<feature type="signal peptide" evidence="7">
    <location>
        <begin position="1"/>
        <end position="22"/>
    </location>
</feature>
<keyword evidence="4 6" id="KW-0697">Rotamase</keyword>
<dbReference type="InterPro" id="IPR000774">
    <property type="entry name" value="PPIase_FKBP_N"/>
</dbReference>
<dbReference type="EMBL" id="AEEI01000007">
    <property type="protein sequence ID" value="EFM02894.1"/>
    <property type="molecule type" value="Genomic_DNA"/>
</dbReference>
<dbReference type="PANTHER" id="PTHR43811:SF19">
    <property type="entry name" value="39 KDA FK506-BINDING NUCLEAR PROTEIN"/>
    <property type="match status" value="1"/>
</dbReference>
<keyword evidence="10" id="KW-1185">Reference proteome</keyword>
<evidence type="ECO:0000256" key="5">
    <source>
        <dbReference type="ARBA" id="ARBA00023235"/>
    </source>
</evidence>
<comment type="similarity">
    <text evidence="2">Belongs to the FKBP-type PPIase family.</text>
</comment>
<dbReference type="HOGENOM" id="CLU_013615_0_0_10"/>
<evidence type="ECO:0000313" key="9">
    <source>
        <dbReference type="EMBL" id="EFM02894.1"/>
    </source>
</evidence>
<dbReference type="eggNOG" id="COG0545">
    <property type="taxonomic scope" value="Bacteria"/>
</dbReference>
<dbReference type="GO" id="GO:0003755">
    <property type="term" value="F:peptidyl-prolyl cis-trans isomerase activity"/>
    <property type="evidence" value="ECO:0007669"/>
    <property type="project" value="UniProtKB-KW"/>
</dbReference>
<evidence type="ECO:0000256" key="4">
    <source>
        <dbReference type="ARBA" id="ARBA00023110"/>
    </source>
</evidence>
<protein>
    <recommendedName>
        <fullName evidence="3 6">peptidylprolyl isomerase</fullName>
        <ecNumber evidence="3 6">5.2.1.8</ecNumber>
    </recommendedName>
</protein>
<feature type="chain" id="PRO_5005672642" description="peptidylprolyl isomerase" evidence="7">
    <location>
        <begin position="23"/>
        <end position="323"/>
    </location>
</feature>
<dbReference type="Proteomes" id="UP000004394">
    <property type="component" value="Unassembled WGS sequence"/>
</dbReference>
<dbReference type="InterPro" id="IPR046357">
    <property type="entry name" value="PPIase_dom_sf"/>
</dbReference>
<keyword evidence="5 6" id="KW-0413">Isomerase</keyword>
<name>E0NPR2_9BACT</name>
<evidence type="ECO:0000256" key="1">
    <source>
        <dbReference type="ARBA" id="ARBA00000971"/>
    </source>
</evidence>
<evidence type="ECO:0000256" key="6">
    <source>
        <dbReference type="PROSITE-ProRule" id="PRU00277"/>
    </source>
</evidence>
<dbReference type="Pfam" id="PF00254">
    <property type="entry name" value="FKBP_C"/>
    <property type="match status" value="1"/>
</dbReference>
<dbReference type="PANTHER" id="PTHR43811">
    <property type="entry name" value="FKBP-TYPE PEPTIDYL-PROLYL CIS-TRANS ISOMERASE FKPA"/>
    <property type="match status" value="1"/>
</dbReference>
<gene>
    <name evidence="9" type="primary">fkpB</name>
    <name evidence="9" type="ORF">HMPREF0658_0163</name>
</gene>
<dbReference type="PROSITE" id="PS50059">
    <property type="entry name" value="FKBP_PPIASE"/>
    <property type="match status" value="1"/>
</dbReference>
<evidence type="ECO:0000259" key="8">
    <source>
        <dbReference type="PROSITE" id="PS50059"/>
    </source>
</evidence>
<evidence type="ECO:0000313" key="10">
    <source>
        <dbReference type="Proteomes" id="UP000004394"/>
    </source>
</evidence>
<dbReference type="InterPro" id="IPR036944">
    <property type="entry name" value="PPIase_FKBP_N_sf"/>
</dbReference>
<proteinExistence type="inferred from homology"/>
<comment type="catalytic activity">
    <reaction evidence="1 6">
        <text>[protein]-peptidylproline (omega=180) = [protein]-peptidylproline (omega=0)</text>
        <dbReference type="Rhea" id="RHEA:16237"/>
        <dbReference type="Rhea" id="RHEA-COMP:10747"/>
        <dbReference type="Rhea" id="RHEA-COMP:10748"/>
        <dbReference type="ChEBI" id="CHEBI:83833"/>
        <dbReference type="ChEBI" id="CHEBI:83834"/>
        <dbReference type="EC" id="5.2.1.8"/>
    </reaction>
</comment>
<evidence type="ECO:0000256" key="7">
    <source>
        <dbReference type="SAM" id="SignalP"/>
    </source>
</evidence>
<evidence type="ECO:0000256" key="2">
    <source>
        <dbReference type="ARBA" id="ARBA00006577"/>
    </source>
</evidence>
<feature type="domain" description="PPIase FKBP-type" evidence="8">
    <location>
        <begin position="214"/>
        <end position="300"/>
    </location>
</feature>
<dbReference type="AlphaFoldDB" id="E0NPR2"/>
<dbReference type="GO" id="GO:0006457">
    <property type="term" value="P:protein folding"/>
    <property type="evidence" value="ECO:0007669"/>
    <property type="project" value="InterPro"/>
</dbReference>